<protein>
    <submittedName>
        <fullName evidence="2">Metallophosphoesterase</fullName>
    </submittedName>
</protein>
<dbReference type="EMBL" id="JBEVCJ010000009">
    <property type="protein sequence ID" value="MET1255411.1"/>
    <property type="molecule type" value="Genomic_DNA"/>
</dbReference>
<dbReference type="InterPro" id="IPR029052">
    <property type="entry name" value="Metallo-depent_PP-like"/>
</dbReference>
<dbReference type="Pfam" id="PF00149">
    <property type="entry name" value="Metallophos"/>
    <property type="match status" value="1"/>
</dbReference>
<gene>
    <name evidence="2" type="ORF">ABVT43_09760</name>
</gene>
<dbReference type="RefSeq" id="WP_353895996.1">
    <property type="nucleotide sequence ID" value="NZ_JBEVCJ010000009.1"/>
</dbReference>
<dbReference type="SUPFAM" id="SSF56300">
    <property type="entry name" value="Metallo-dependent phosphatases"/>
    <property type="match status" value="1"/>
</dbReference>
<evidence type="ECO:0000259" key="1">
    <source>
        <dbReference type="Pfam" id="PF00149"/>
    </source>
</evidence>
<dbReference type="CDD" id="cd00838">
    <property type="entry name" value="MPP_superfamily"/>
    <property type="match status" value="2"/>
</dbReference>
<name>A0ABV2BTY7_9GAMM</name>
<dbReference type="Gene3D" id="3.60.21.10">
    <property type="match status" value="1"/>
</dbReference>
<dbReference type="PANTHER" id="PTHR36492">
    <property type="match status" value="1"/>
</dbReference>
<dbReference type="Proteomes" id="UP001548189">
    <property type="component" value="Unassembled WGS sequence"/>
</dbReference>
<evidence type="ECO:0000313" key="2">
    <source>
        <dbReference type="EMBL" id="MET1255411.1"/>
    </source>
</evidence>
<reference evidence="2 3" key="1">
    <citation type="submission" date="2024-06" db="EMBL/GenBank/DDBJ databases">
        <authorList>
            <person name="Li F."/>
        </authorList>
    </citation>
    <scope>NUCLEOTIDE SEQUENCE [LARGE SCALE GENOMIC DNA]</scope>
    <source>
        <strain evidence="2 3">GXAS 311</strain>
    </source>
</reference>
<accession>A0ABV2BTY7</accession>
<comment type="caution">
    <text evidence="2">The sequence shown here is derived from an EMBL/GenBank/DDBJ whole genome shotgun (WGS) entry which is preliminary data.</text>
</comment>
<evidence type="ECO:0000313" key="3">
    <source>
        <dbReference type="Proteomes" id="UP001548189"/>
    </source>
</evidence>
<proteinExistence type="predicted"/>
<sequence>MRVFAVSDLHVDYLENKKWVARLSNFDYQQDVLILAGDLTDNLPLLGETLSWLVDKFNAVFYVPGNHELWVSRDQYRDSITKFKAVCQLAVDSGAKITAQRMNGLVVYPLFSWYDFSFAEPNEKILQSWVDFRACRWPDGWNLADVNHYFLAENKLPDIRQPDDFVVSYSHFLPRIDVMPFYIPLSQRYIYPVLGSDKLDRQIRQVKPNIHVYGHSHVNQQISLNGIEYINNAFGYPNETRIASKNLLCIYEK</sequence>
<dbReference type="InterPro" id="IPR004843">
    <property type="entry name" value="Calcineurin-like_PHP"/>
</dbReference>
<dbReference type="InterPro" id="IPR052963">
    <property type="entry name" value="Pantetheine_PDE"/>
</dbReference>
<feature type="domain" description="Calcineurin-like phosphoesterase" evidence="1">
    <location>
        <begin position="1"/>
        <end position="218"/>
    </location>
</feature>
<dbReference type="PANTHER" id="PTHR36492:SF2">
    <property type="entry name" value="[ACYL-CARRIER-PROTEIN] PHOSPHODIESTERASE PPTH"/>
    <property type="match status" value="1"/>
</dbReference>
<keyword evidence="3" id="KW-1185">Reference proteome</keyword>
<organism evidence="2 3">
    <name type="scientific">Aliikangiella maris</name>
    <dbReference type="NCBI Taxonomy" id="3162458"/>
    <lineage>
        <taxon>Bacteria</taxon>
        <taxon>Pseudomonadati</taxon>
        <taxon>Pseudomonadota</taxon>
        <taxon>Gammaproteobacteria</taxon>
        <taxon>Oceanospirillales</taxon>
        <taxon>Pleioneaceae</taxon>
        <taxon>Aliikangiella</taxon>
    </lineage>
</organism>